<comment type="subcellular location">
    <subcellularLocation>
        <location evidence="1 6">Secreted</location>
    </subcellularLocation>
</comment>
<dbReference type="PANTHER" id="PTHR31232:SF60">
    <property type="entry name" value="S-PROTEIN HOMOLOG"/>
    <property type="match status" value="1"/>
</dbReference>
<protein>
    <recommendedName>
        <fullName evidence="6">S-protein homolog</fullName>
    </recommendedName>
</protein>
<accession>A0A9W7IU21</accession>
<dbReference type="OrthoDB" id="1727555at2759"/>
<dbReference type="InterPro" id="IPR010264">
    <property type="entry name" value="Self-incomp_S1"/>
</dbReference>
<feature type="signal peptide" evidence="6">
    <location>
        <begin position="1"/>
        <end position="26"/>
    </location>
</feature>
<evidence type="ECO:0000256" key="1">
    <source>
        <dbReference type="ARBA" id="ARBA00004613"/>
    </source>
</evidence>
<comment type="caution">
    <text evidence="7">The sequence shown here is derived from an EMBL/GenBank/DDBJ whole genome shotgun (WGS) entry which is preliminary data.</text>
</comment>
<dbReference type="GO" id="GO:0005576">
    <property type="term" value="C:extracellular region"/>
    <property type="evidence" value="ECO:0007669"/>
    <property type="project" value="UniProtKB-SubCell"/>
</dbReference>
<keyword evidence="3 6" id="KW-0713">Self-incompatibility</keyword>
<proteinExistence type="inferred from homology"/>
<reference evidence="7" key="1">
    <citation type="submission" date="2023-05" db="EMBL/GenBank/DDBJ databases">
        <title>Genome and transcriptome analyses reveal genes involved in the formation of fine ridges on petal epidermal cells in Hibiscus trionum.</title>
        <authorList>
            <person name="Koshimizu S."/>
            <person name="Masuda S."/>
            <person name="Ishii T."/>
            <person name="Shirasu K."/>
            <person name="Hoshino A."/>
            <person name="Arita M."/>
        </authorList>
    </citation>
    <scope>NUCLEOTIDE SEQUENCE</scope>
    <source>
        <strain evidence="7">Hamamatsu line</strain>
    </source>
</reference>
<evidence type="ECO:0000256" key="2">
    <source>
        <dbReference type="ARBA" id="ARBA00005581"/>
    </source>
</evidence>
<evidence type="ECO:0000256" key="3">
    <source>
        <dbReference type="ARBA" id="ARBA00022471"/>
    </source>
</evidence>
<name>A0A9W7IU21_HIBTR</name>
<dbReference type="PANTHER" id="PTHR31232">
    <property type="match status" value="1"/>
</dbReference>
<gene>
    <name evidence="7" type="ORF">HRI_003798600</name>
</gene>
<dbReference type="GO" id="GO:0060320">
    <property type="term" value="P:rejection of self pollen"/>
    <property type="evidence" value="ECO:0007669"/>
    <property type="project" value="UniProtKB-KW"/>
</dbReference>
<evidence type="ECO:0000256" key="5">
    <source>
        <dbReference type="ARBA" id="ARBA00022729"/>
    </source>
</evidence>
<evidence type="ECO:0000313" key="7">
    <source>
        <dbReference type="EMBL" id="GMJ01294.1"/>
    </source>
</evidence>
<comment type="similarity">
    <text evidence="2 6">Belongs to the plant self-incompatibility (S1) protein family.</text>
</comment>
<sequence length="163" mass="18997">MSSFRRNVYFFLVLATLMAANPSASTSSAPTKDQQNILYKTWHVHAVNGLSSNKILLVHCKSHDDDLGIHNLTAGNEFQWKFKPNIFGKTLFWCLMDSVFDRVHAVFNVFWDNENLFYRCDWDSCFWIAKDDGIYLKNIPENYDEFMHNWENGRGALANFTIL</sequence>
<evidence type="ECO:0000256" key="4">
    <source>
        <dbReference type="ARBA" id="ARBA00022525"/>
    </source>
</evidence>
<evidence type="ECO:0000256" key="6">
    <source>
        <dbReference type="RuleBase" id="RU367044"/>
    </source>
</evidence>
<keyword evidence="8" id="KW-1185">Reference proteome</keyword>
<feature type="chain" id="PRO_5041021452" description="S-protein homolog" evidence="6">
    <location>
        <begin position="27"/>
        <end position="163"/>
    </location>
</feature>
<dbReference type="Pfam" id="PF05938">
    <property type="entry name" value="Self-incomp_S1"/>
    <property type="match status" value="1"/>
</dbReference>
<dbReference type="Proteomes" id="UP001165190">
    <property type="component" value="Unassembled WGS sequence"/>
</dbReference>
<evidence type="ECO:0000313" key="8">
    <source>
        <dbReference type="Proteomes" id="UP001165190"/>
    </source>
</evidence>
<keyword evidence="5 6" id="KW-0732">Signal</keyword>
<keyword evidence="4 6" id="KW-0964">Secreted</keyword>
<dbReference type="EMBL" id="BSYR01000035">
    <property type="protein sequence ID" value="GMJ01294.1"/>
    <property type="molecule type" value="Genomic_DNA"/>
</dbReference>
<dbReference type="AlphaFoldDB" id="A0A9W7IU21"/>
<organism evidence="7 8">
    <name type="scientific">Hibiscus trionum</name>
    <name type="common">Flower of an hour</name>
    <dbReference type="NCBI Taxonomy" id="183268"/>
    <lineage>
        <taxon>Eukaryota</taxon>
        <taxon>Viridiplantae</taxon>
        <taxon>Streptophyta</taxon>
        <taxon>Embryophyta</taxon>
        <taxon>Tracheophyta</taxon>
        <taxon>Spermatophyta</taxon>
        <taxon>Magnoliopsida</taxon>
        <taxon>eudicotyledons</taxon>
        <taxon>Gunneridae</taxon>
        <taxon>Pentapetalae</taxon>
        <taxon>rosids</taxon>
        <taxon>malvids</taxon>
        <taxon>Malvales</taxon>
        <taxon>Malvaceae</taxon>
        <taxon>Malvoideae</taxon>
        <taxon>Hibiscus</taxon>
    </lineage>
</organism>